<keyword evidence="1" id="KW-0472">Membrane</keyword>
<dbReference type="Proteomes" id="UP000662939">
    <property type="component" value="Chromosome"/>
</dbReference>
<reference evidence="3" key="1">
    <citation type="submission" date="2021-02" db="EMBL/GenBank/DDBJ databases">
        <title>Natronoglycomyces albus gen. nov., sp. nov, a haloalkaliphilic actinobacterium from a soda solonchak soil.</title>
        <authorList>
            <person name="Sorokin D.Y."/>
            <person name="Khijniak T.V."/>
            <person name="Zakharycheva A.P."/>
            <person name="Boueva O.V."/>
            <person name="Ariskina E.V."/>
            <person name="Hahnke R.L."/>
            <person name="Bunk B."/>
            <person name="Sproer C."/>
            <person name="Schumann P."/>
            <person name="Evtushenko L.I."/>
            <person name="Kublanov I.V."/>
        </authorList>
    </citation>
    <scope>NUCLEOTIDE SEQUENCE</scope>
    <source>
        <strain evidence="3">DSM 106290</strain>
    </source>
</reference>
<protein>
    <recommendedName>
        <fullName evidence="5">CHRD domain-containing protein</fullName>
    </recommendedName>
</protein>
<evidence type="ECO:0008006" key="5">
    <source>
        <dbReference type="Google" id="ProtNLM"/>
    </source>
</evidence>
<dbReference type="KEGG" id="nav:JQS30_04060"/>
<proteinExistence type="predicted"/>
<dbReference type="EMBL" id="CP070496">
    <property type="protein sequence ID" value="QSB06101.1"/>
    <property type="molecule type" value="Genomic_DNA"/>
</dbReference>
<feature type="chain" id="PRO_5034699648" description="CHRD domain-containing protein" evidence="2">
    <location>
        <begin position="30"/>
        <end position="268"/>
    </location>
</feature>
<name>A0A895XK20_9ACTN</name>
<keyword evidence="1" id="KW-1133">Transmembrane helix</keyword>
<gene>
    <name evidence="3" type="ORF">JQS30_04060</name>
</gene>
<organism evidence="3 4">
    <name type="scientific">Natronoglycomyces albus</name>
    <dbReference type="NCBI Taxonomy" id="2811108"/>
    <lineage>
        <taxon>Bacteria</taxon>
        <taxon>Bacillati</taxon>
        <taxon>Actinomycetota</taxon>
        <taxon>Actinomycetes</taxon>
        <taxon>Glycomycetales</taxon>
        <taxon>Glycomycetaceae</taxon>
        <taxon>Natronoglycomyces</taxon>
    </lineage>
</organism>
<feature type="transmembrane region" description="Helical" evidence="1">
    <location>
        <begin position="239"/>
        <end position="259"/>
    </location>
</feature>
<feature type="signal peptide" evidence="2">
    <location>
        <begin position="1"/>
        <end position="29"/>
    </location>
</feature>
<keyword evidence="1" id="KW-0812">Transmembrane</keyword>
<evidence type="ECO:0000313" key="4">
    <source>
        <dbReference type="Proteomes" id="UP000662939"/>
    </source>
</evidence>
<keyword evidence="2" id="KW-0732">Signal</keyword>
<dbReference type="RefSeq" id="WP_213172112.1">
    <property type="nucleotide sequence ID" value="NZ_CP070496.1"/>
</dbReference>
<keyword evidence="4" id="KW-1185">Reference proteome</keyword>
<evidence type="ECO:0000256" key="1">
    <source>
        <dbReference type="SAM" id="Phobius"/>
    </source>
</evidence>
<evidence type="ECO:0000256" key="2">
    <source>
        <dbReference type="SAM" id="SignalP"/>
    </source>
</evidence>
<evidence type="ECO:0000313" key="3">
    <source>
        <dbReference type="EMBL" id="QSB06101.1"/>
    </source>
</evidence>
<dbReference type="AlphaFoldDB" id="A0A895XK20"/>
<accession>A0A895XK20</accession>
<sequence length="268" mass="27834">MRTSIKKPLAIAGAISLGVLFSAGGVAQAQEDDWDDWAVFQADLQPLNNQQGWGEAWIEFDGDQNEATISISYEGLAEEFDGGPFPHAQHIHINGNGVCPDESADEDGDGLISTTEGHHAYGDVGTSLTTEGDTSPDSALAIDRFPGGSNADYERTIVLDDENAAQVWEENAVIVIHGVDPTLISEEAAEKESDLDPDLPMPATAPALCGSLLASQMGQMPEGAPDTGGGFIAEGNAGLMFGAAAATFVAAVLAAGYALRTRSVTGSK</sequence>